<evidence type="ECO:0000313" key="2">
    <source>
        <dbReference type="Proteomes" id="UP000037507"/>
    </source>
</evidence>
<dbReference type="InterPro" id="IPR043519">
    <property type="entry name" value="NT_sf"/>
</dbReference>
<dbReference type="InterPro" id="IPR036388">
    <property type="entry name" value="WH-like_DNA-bd_sf"/>
</dbReference>
<name>A0A2T7U9L9_9BURK</name>
<dbReference type="OrthoDB" id="8223306at2"/>
<evidence type="ECO:0000313" key="1">
    <source>
        <dbReference type="EMBL" id="PVE41368.1"/>
    </source>
</evidence>
<dbReference type="Gene3D" id="1.10.10.10">
    <property type="entry name" value="Winged helix-like DNA-binding domain superfamily/Winged helix DNA-binding domain"/>
    <property type="match status" value="1"/>
</dbReference>
<dbReference type="SUPFAM" id="SSF81301">
    <property type="entry name" value="Nucleotidyltransferase"/>
    <property type="match status" value="1"/>
</dbReference>
<sequence>MIKPIMGMNATSITSSIADALFSKVRQRVLAVLFVAPDRSFYTNEVIGLAQSGAGAVQRELADLAAAGLLTVRKQGNQKHFQANAASPVFAELRALVLKTMGLADVLRTALLPIAAQISLAFVFGSMAKQQDTSASDVDVLLVSDTLGYGDVFAVLEPASQTLGRPINPAIYSATDFKARQLGDNAFINRVMQQPKIWLIGQEESPQHEPTHPT</sequence>
<dbReference type="Gene3D" id="3.30.460.10">
    <property type="entry name" value="Beta Polymerase, domain 2"/>
    <property type="match status" value="1"/>
</dbReference>
<dbReference type="Proteomes" id="UP000037507">
    <property type="component" value="Unassembled WGS sequence"/>
</dbReference>
<comment type="caution">
    <text evidence="1">The sequence shown here is derived from an EMBL/GenBank/DDBJ whole genome shotgun (WGS) entry which is preliminary data.</text>
</comment>
<dbReference type="SUPFAM" id="SSF46785">
    <property type="entry name" value="Winged helix' DNA-binding domain"/>
    <property type="match status" value="1"/>
</dbReference>
<dbReference type="STRING" id="1293045.H663_14905"/>
<dbReference type="AlphaFoldDB" id="A0A2T7U9L9"/>
<protein>
    <submittedName>
        <fullName evidence="1">Transcriptional regulator</fullName>
    </submittedName>
</protein>
<organism evidence="1 2">
    <name type="scientific">Limnohabitans planktonicus II-D5</name>
    <dbReference type="NCBI Taxonomy" id="1293045"/>
    <lineage>
        <taxon>Bacteria</taxon>
        <taxon>Pseudomonadati</taxon>
        <taxon>Pseudomonadota</taxon>
        <taxon>Betaproteobacteria</taxon>
        <taxon>Burkholderiales</taxon>
        <taxon>Comamonadaceae</taxon>
        <taxon>Limnohabitans</taxon>
    </lineage>
</organism>
<reference evidence="1" key="1">
    <citation type="submission" date="2017-04" db="EMBL/GenBank/DDBJ databases">
        <title>Unexpected and diverse lifestyles within the genus Limnohabitans.</title>
        <authorList>
            <person name="Kasalicky V."/>
            <person name="Mehrshad M."/>
            <person name="Andrei S.-A."/>
            <person name="Salcher M."/>
            <person name="Kratochvilova H."/>
            <person name="Simek K."/>
            <person name="Ghai R."/>
        </authorList>
    </citation>
    <scope>NUCLEOTIDE SEQUENCE [LARGE SCALE GENOMIC DNA]</scope>
    <source>
        <strain evidence="1">II-D5</strain>
    </source>
</reference>
<accession>A0A2T7U9L9</accession>
<dbReference type="EMBL" id="LFYT02000031">
    <property type="protein sequence ID" value="PVE41368.1"/>
    <property type="molecule type" value="Genomic_DNA"/>
</dbReference>
<gene>
    <name evidence="1" type="ORF">H663_017525</name>
</gene>
<dbReference type="CDD" id="cd05403">
    <property type="entry name" value="NT_KNTase_like"/>
    <property type="match status" value="1"/>
</dbReference>
<proteinExistence type="predicted"/>
<keyword evidence="2" id="KW-1185">Reference proteome</keyword>
<dbReference type="InterPro" id="IPR036390">
    <property type="entry name" value="WH_DNA-bd_sf"/>
</dbReference>